<evidence type="ECO:0000256" key="9">
    <source>
        <dbReference type="ARBA" id="ARBA00023175"/>
    </source>
</evidence>
<dbReference type="VEuPathDB" id="VectorBase:CSON008980"/>
<evidence type="ECO:0000256" key="11">
    <source>
        <dbReference type="ARBA" id="ARBA00023273"/>
    </source>
</evidence>
<evidence type="ECO:0000313" key="14">
    <source>
        <dbReference type="EMBL" id="SSX23434.1"/>
    </source>
</evidence>
<dbReference type="InterPro" id="IPR036322">
    <property type="entry name" value="WD40_repeat_dom_sf"/>
</dbReference>
<organism evidence="14">
    <name type="scientific">Culicoides sonorensis</name>
    <name type="common">Biting midge</name>
    <dbReference type="NCBI Taxonomy" id="179676"/>
    <lineage>
        <taxon>Eukaryota</taxon>
        <taxon>Metazoa</taxon>
        <taxon>Ecdysozoa</taxon>
        <taxon>Arthropoda</taxon>
        <taxon>Hexapoda</taxon>
        <taxon>Insecta</taxon>
        <taxon>Pterygota</taxon>
        <taxon>Neoptera</taxon>
        <taxon>Endopterygota</taxon>
        <taxon>Diptera</taxon>
        <taxon>Nematocera</taxon>
        <taxon>Chironomoidea</taxon>
        <taxon>Ceratopogonidae</taxon>
        <taxon>Ceratopogoninae</taxon>
        <taxon>Culicoides</taxon>
        <taxon>Monoculicoides</taxon>
    </lineage>
</organism>
<keyword evidence="10" id="KW-0206">Cytoskeleton</keyword>
<feature type="repeat" description="WD" evidence="12">
    <location>
        <begin position="256"/>
        <end position="299"/>
    </location>
</feature>
<dbReference type="Gene3D" id="2.130.10.10">
    <property type="entry name" value="YVTN repeat-like/Quinoprotein amine dehydrogenase"/>
    <property type="match status" value="2"/>
</dbReference>
<dbReference type="SMART" id="SM00320">
    <property type="entry name" value="WD40"/>
    <property type="match status" value="6"/>
</dbReference>
<dbReference type="PANTHER" id="PTHR12442">
    <property type="entry name" value="DYNEIN INTERMEDIATE CHAIN"/>
    <property type="match status" value="1"/>
</dbReference>
<keyword evidence="9" id="KW-0505">Motor protein</keyword>
<feature type="region of interest" description="Disordered" evidence="13">
    <location>
        <begin position="532"/>
        <end position="552"/>
    </location>
</feature>
<evidence type="ECO:0000256" key="3">
    <source>
        <dbReference type="ARBA" id="ARBA00022490"/>
    </source>
</evidence>
<evidence type="ECO:0000256" key="10">
    <source>
        <dbReference type="ARBA" id="ARBA00023212"/>
    </source>
</evidence>
<protein>
    <submittedName>
        <fullName evidence="14">CSON008980 protein</fullName>
    </submittedName>
</protein>
<dbReference type="PANTHER" id="PTHR12442:SF7">
    <property type="entry name" value="DYNEIN AXONEMAL INTERMEDIATE CHAIN 2"/>
    <property type="match status" value="1"/>
</dbReference>
<dbReference type="AlphaFoldDB" id="A0A336LZL3"/>
<dbReference type="InterPro" id="IPR015943">
    <property type="entry name" value="WD40/YVTN_repeat-like_dom_sf"/>
</dbReference>
<evidence type="ECO:0000256" key="12">
    <source>
        <dbReference type="PROSITE-ProRule" id="PRU00221"/>
    </source>
</evidence>
<evidence type="ECO:0000256" key="13">
    <source>
        <dbReference type="SAM" id="MobiDB-lite"/>
    </source>
</evidence>
<dbReference type="FunFam" id="2.130.10.10:FF:000584">
    <property type="entry name" value="Dynein intermediate chain 2"/>
    <property type="match status" value="1"/>
</dbReference>
<dbReference type="SUPFAM" id="SSF50978">
    <property type="entry name" value="WD40 repeat-like"/>
    <property type="match status" value="1"/>
</dbReference>
<accession>A0A336LZL3</accession>
<keyword evidence="5" id="KW-0493">Microtubule</keyword>
<keyword evidence="7" id="KW-0243">Dynein</keyword>
<dbReference type="GO" id="GO:0003341">
    <property type="term" value="P:cilium movement"/>
    <property type="evidence" value="ECO:0007669"/>
    <property type="project" value="TreeGrafter"/>
</dbReference>
<dbReference type="GO" id="GO:0036158">
    <property type="term" value="P:outer dynein arm assembly"/>
    <property type="evidence" value="ECO:0007669"/>
    <property type="project" value="TreeGrafter"/>
</dbReference>
<keyword evidence="6" id="KW-0677">Repeat</keyword>
<dbReference type="InterPro" id="IPR001680">
    <property type="entry name" value="WD40_rpt"/>
</dbReference>
<gene>
    <name evidence="14" type="primary">CSON008980</name>
</gene>
<name>A0A336LZL3_CULSO</name>
<dbReference type="EMBL" id="UFQT01000346">
    <property type="protein sequence ID" value="SSX23434.1"/>
    <property type="molecule type" value="Genomic_DNA"/>
</dbReference>
<dbReference type="GO" id="GO:0005874">
    <property type="term" value="C:microtubule"/>
    <property type="evidence" value="ECO:0007669"/>
    <property type="project" value="UniProtKB-KW"/>
</dbReference>
<evidence type="ECO:0000256" key="8">
    <source>
        <dbReference type="ARBA" id="ARBA00023069"/>
    </source>
</evidence>
<evidence type="ECO:0000256" key="4">
    <source>
        <dbReference type="ARBA" id="ARBA00022574"/>
    </source>
</evidence>
<keyword evidence="4 12" id="KW-0853">WD repeat</keyword>
<evidence type="ECO:0000256" key="1">
    <source>
        <dbReference type="ARBA" id="ARBA00004430"/>
    </source>
</evidence>
<comment type="subcellular location">
    <subcellularLocation>
        <location evidence="1">Cytoplasm</location>
        <location evidence="1">Cytoskeleton</location>
        <location evidence="1">Cilium axoneme</location>
    </subcellularLocation>
</comment>
<keyword evidence="3" id="KW-0963">Cytoplasm</keyword>
<comment type="similarity">
    <text evidence="2">Belongs to the dynein intermediate chain family.</text>
</comment>
<keyword evidence="8" id="KW-0969">Cilium</keyword>
<dbReference type="Pfam" id="PF00400">
    <property type="entry name" value="WD40"/>
    <property type="match status" value="1"/>
</dbReference>
<evidence type="ECO:0000256" key="2">
    <source>
        <dbReference type="ARBA" id="ARBA00011059"/>
    </source>
</evidence>
<dbReference type="GO" id="GO:0036157">
    <property type="term" value="C:outer dynein arm"/>
    <property type="evidence" value="ECO:0007669"/>
    <property type="project" value="TreeGrafter"/>
</dbReference>
<dbReference type="InterPro" id="IPR050687">
    <property type="entry name" value="Dynein_IC"/>
</dbReference>
<dbReference type="GO" id="GO:0045503">
    <property type="term" value="F:dynein light chain binding"/>
    <property type="evidence" value="ECO:0007669"/>
    <property type="project" value="TreeGrafter"/>
</dbReference>
<dbReference type="PROSITE" id="PS50082">
    <property type="entry name" value="WD_REPEATS_2"/>
    <property type="match status" value="1"/>
</dbReference>
<sequence>MQTISYSYQKERRDFGRPCQFQDKSEMVLSIPSNKEMFKDYILRNPVDRATQLRKEMSFSTCNTESVEFDSKGIMHTEGGWPKDVNPKDGEQTVRYKRKIEKDENYINQVMSLAKHLEGAIHQNNAVNIYELYFDGLEPPPLMEKCSSRTVNVYRDPSPNKRPVTHMSWSPDNGTKIAIAHCDTSLSGDKTNATSYVWEVENPNKPLYTLTAASPSLCLEYHQKETSFLISGQFNGQVSAWDVRASKEPVMMSEREVSHRAQVNTVLWVNSKSGTEFFSGSSDGQVIWWDIRRPDEPMEQLCMDPQNTNEQDINRSYGISTLEYECSMPARFMAGTEQGMLFGCNRKGKCAMEKIQLRMQCHTGPIYSLARNPSFVKNFLTVGDWVARIWSEDCRESSIIWTRNHSHMLTDGCWSPTKCSLFYISRMDGILDAWDLLQQQNDPTLSIKVCDEPIRCLRPHDNGSLIGVGGAKGVTYLLEVSDNLSESTNKNDKLLLTAMLERENKRERILESKVKELKLKIRAQEREAEQALKARHMGQTMKSSSSKGKLASMCEQAEHEYLDAVAAERQLREKDPHKHMEWEAKYLKFDDD</sequence>
<evidence type="ECO:0000256" key="7">
    <source>
        <dbReference type="ARBA" id="ARBA00023017"/>
    </source>
</evidence>
<proteinExistence type="inferred from homology"/>
<reference evidence="14" key="1">
    <citation type="submission" date="2018-07" db="EMBL/GenBank/DDBJ databases">
        <authorList>
            <person name="Quirk P.G."/>
            <person name="Krulwich T.A."/>
        </authorList>
    </citation>
    <scope>NUCLEOTIDE SEQUENCE</scope>
</reference>
<dbReference type="GO" id="GO:0045504">
    <property type="term" value="F:dynein heavy chain binding"/>
    <property type="evidence" value="ECO:0007669"/>
    <property type="project" value="TreeGrafter"/>
</dbReference>
<evidence type="ECO:0000256" key="6">
    <source>
        <dbReference type="ARBA" id="ARBA00022737"/>
    </source>
</evidence>
<evidence type="ECO:0000256" key="5">
    <source>
        <dbReference type="ARBA" id="ARBA00022701"/>
    </source>
</evidence>
<keyword evidence="11" id="KW-0966">Cell projection</keyword>